<dbReference type="EC" id="2.7.11.1" evidence="7"/>
<feature type="compositionally biased region" description="Pro residues" evidence="4">
    <location>
        <begin position="352"/>
        <end position="380"/>
    </location>
</feature>
<dbReference type="SUPFAM" id="SSF117281">
    <property type="entry name" value="Kelch motif"/>
    <property type="match status" value="1"/>
</dbReference>
<dbReference type="Pfam" id="PF24681">
    <property type="entry name" value="Kelch_KLHDC2_KLHL20_DRC7"/>
    <property type="match status" value="2"/>
</dbReference>
<keyword evidence="7" id="KW-0808">Transferase</keyword>
<evidence type="ECO:0000256" key="5">
    <source>
        <dbReference type="SAM" id="Phobius"/>
    </source>
</evidence>
<evidence type="ECO:0000313" key="8">
    <source>
        <dbReference type="Proteomes" id="UP000567922"/>
    </source>
</evidence>
<dbReference type="GO" id="GO:0004674">
    <property type="term" value="F:protein serine/threonine kinase activity"/>
    <property type="evidence" value="ECO:0007669"/>
    <property type="project" value="UniProtKB-KW"/>
</dbReference>
<keyword evidence="8" id="KW-1185">Reference proteome</keyword>
<evidence type="ECO:0000256" key="2">
    <source>
        <dbReference type="ARBA" id="ARBA00022737"/>
    </source>
</evidence>
<evidence type="ECO:0000259" key="6">
    <source>
        <dbReference type="PROSITE" id="PS50011"/>
    </source>
</evidence>
<evidence type="ECO:0000256" key="3">
    <source>
        <dbReference type="PROSITE-ProRule" id="PRU10141"/>
    </source>
</evidence>
<dbReference type="Proteomes" id="UP000567922">
    <property type="component" value="Unassembled WGS sequence"/>
</dbReference>
<keyword evidence="5" id="KW-1133">Transmembrane helix</keyword>
<dbReference type="SMART" id="SM00220">
    <property type="entry name" value="S_TKc"/>
    <property type="match status" value="1"/>
</dbReference>
<dbReference type="InterPro" id="IPR000719">
    <property type="entry name" value="Prot_kinase_dom"/>
</dbReference>
<feature type="binding site" evidence="3">
    <location>
        <position position="55"/>
    </location>
    <ligand>
        <name>ATP</name>
        <dbReference type="ChEBI" id="CHEBI:30616"/>
    </ligand>
</feature>
<evidence type="ECO:0000256" key="4">
    <source>
        <dbReference type="SAM" id="MobiDB-lite"/>
    </source>
</evidence>
<feature type="domain" description="Protein kinase" evidence="6">
    <location>
        <begin position="26"/>
        <end position="283"/>
    </location>
</feature>
<proteinExistence type="predicted"/>
<dbReference type="Gene3D" id="1.10.510.10">
    <property type="entry name" value="Transferase(Phosphotransferase) domain 1"/>
    <property type="match status" value="1"/>
</dbReference>
<dbReference type="PANTHER" id="PTHR46260">
    <property type="entry name" value="RING-TYPE DOMAIN-CONTAINING PROTEIN"/>
    <property type="match status" value="1"/>
</dbReference>
<feature type="region of interest" description="Disordered" evidence="4">
    <location>
        <begin position="318"/>
        <end position="389"/>
    </location>
</feature>
<dbReference type="SUPFAM" id="SSF56112">
    <property type="entry name" value="Protein kinase-like (PK-like)"/>
    <property type="match status" value="1"/>
</dbReference>
<feature type="transmembrane region" description="Helical" evidence="5">
    <location>
        <begin position="393"/>
        <end position="414"/>
    </location>
</feature>
<keyword evidence="7" id="KW-0418">Kinase</keyword>
<dbReference type="GO" id="GO:0005524">
    <property type="term" value="F:ATP binding"/>
    <property type="evidence" value="ECO:0007669"/>
    <property type="project" value="UniProtKB-UniRule"/>
</dbReference>
<keyword evidence="5" id="KW-0812">Transmembrane</keyword>
<sequence length="1029" mass="108459">MAEEGDTPTPGGSGPGIADELSAAGFINARMVGRGGFGTVYRCVQAAVGRVVAVKVLSSDLDRDNRERFLREGHAMGRLSGHPNIVNIIQVGTTDSGRPYIVMPFHPRDSLAVRLRRHGPIAWSTAISIGVKLAGALETAHRCGTLHRDVKPGNILMSDYDEPRLTDFGIARIEGGFETATAAFTGSLAYTAPEVLEGNKPTRAADIYALGATLFALITGKAAHERRTGEELVAQFVRITTQPLPDLRERGIPDDICAAIEKSMAIRTEDRWQTAEELGHELQAAQERHGLPVDDMAIPEFDADDLDTASSAWPADGAADFEETEASPRAPEFTGPSEVHAPAGESRETQPPSIPVAPVPPVANPAAPPPIPVSPEPSSGPPDKSSSRRNSRVLTYAAIALIPILVIAVGWAVWPRTSPATCTQPPYSAEECTFETVADSWSPYPDAPLARQQTATAVDDGGIVWVIGGLDENGTSTEAVRGYDPGGGRQWRTGLSLPEPVDHAAAVFYNGELVVIGGWLDGGSTTTGQVLALRDGRRWVELPPLNHPRAAAAAAVAGGKIVVFGGQSGGELVPETEVFDGERWVDTAALPVPREHLAATTDGSFVYAVGGRQLSVDDNTAALDRYDPEAETWTSLPEMPTPRGGLGAAFADGRILAVGGELPDRVSGVTESYDIATQTWSRLPEMTTPRHGMSVAAVRGEMFAIGGASQIGHRGTTNATETLRIPAPRTDPDWWVETARSNTPRQWAAAAVVDELLWVAGGIDDRGSTTLVEAFDPSGRPPDWRRGIAPPLPVDLNHAMAVSYRGELFVIGGWSAQGGDTSAIVSDRVFALRNGQWAEVASLNHARAAAAAAVVGNRIVVFGGQADGELVGPTEVFDGNEWTVAGDIPTPREHLAGASDGTYAYAIGGRALTVDNNSAAVERFNPATGEWAFMPGMPEARGGVAATYVPTAAREGYIVVAGGEEAAHVLDIVYALNPATGAWTQLPDLQTGRHGMSLTTIGDTVYAIGGATRPGHTASTNAAETLRFG</sequence>
<dbReference type="OrthoDB" id="136365at2"/>
<keyword evidence="2" id="KW-0677">Repeat</keyword>
<keyword evidence="3" id="KW-0067">ATP-binding</keyword>
<reference evidence="7 8" key="1">
    <citation type="submission" date="2020-08" db="EMBL/GenBank/DDBJ databases">
        <title>Sequencing the genomes of 1000 actinobacteria strains.</title>
        <authorList>
            <person name="Klenk H.-P."/>
        </authorList>
    </citation>
    <scope>NUCLEOTIDE SEQUENCE [LARGE SCALE GENOMIC DNA]</scope>
    <source>
        <strain evidence="7 8">DSM 45258</strain>
    </source>
</reference>
<gene>
    <name evidence="7" type="ORF">FHU29_001633</name>
</gene>
<dbReference type="SUPFAM" id="SSF50965">
    <property type="entry name" value="Galactose oxidase, central domain"/>
    <property type="match status" value="1"/>
</dbReference>
<keyword evidence="1" id="KW-0880">Kelch repeat</keyword>
<dbReference type="PANTHER" id="PTHR46260:SF3">
    <property type="entry name" value="RING-TYPE DOMAIN-CONTAINING PROTEIN"/>
    <property type="match status" value="1"/>
</dbReference>
<dbReference type="PROSITE" id="PS50011">
    <property type="entry name" value="PROTEIN_KINASE_DOM"/>
    <property type="match status" value="1"/>
</dbReference>
<comment type="caution">
    <text evidence="7">The sequence shown here is derived from an EMBL/GenBank/DDBJ whole genome shotgun (WGS) entry which is preliminary data.</text>
</comment>
<dbReference type="InterPro" id="IPR011043">
    <property type="entry name" value="Gal_Oxase/kelch_b-propeller"/>
</dbReference>
<evidence type="ECO:0000313" key="7">
    <source>
        <dbReference type="EMBL" id="MBB3037199.1"/>
    </source>
</evidence>
<dbReference type="InterPro" id="IPR011009">
    <property type="entry name" value="Kinase-like_dom_sf"/>
</dbReference>
<evidence type="ECO:0000256" key="1">
    <source>
        <dbReference type="ARBA" id="ARBA00022441"/>
    </source>
</evidence>
<dbReference type="Pfam" id="PF00069">
    <property type="entry name" value="Pkinase"/>
    <property type="match status" value="1"/>
</dbReference>
<dbReference type="PROSITE" id="PS00107">
    <property type="entry name" value="PROTEIN_KINASE_ATP"/>
    <property type="match status" value="1"/>
</dbReference>
<name>A0A839RLM5_9ACTN</name>
<dbReference type="InterPro" id="IPR006652">
    <property type="entry name" value="Kelch_1"/>
</dbReference>
<keyword evidence="3" id="KW-0547">Nucleotide-binding</keyword>
<dbReference type="RefSeq" id="WP_064438947.1">
    <property type="nucleotide sequence ID" value="NZ_BDDI01000002.1"/>
</dbReference>
<dbReference type="InterPro" id="IPR017441">
    <property type="entry name" value="Protein_kinase_ATP_BS"/>
</dbReference>
<dbReference type="AlphaFoldDB" id="A0A839RLM5"/>
<dbReference type="EMBL" id="JACHWS010000001">
    <property type="protein sequence ID" value="MBB3037199.1"/>
    <property type="molecule type" value="Genomic_DNA"/>
</dbReference>
<keyword evidence="5" id="KW-0472">Membrane</keyword>
<dbReference type="Gene3D" id="2.120.10.80">
    <property type="entry name" value="Kelch-type beta propeller"/>
    <property type="match status" value="3"/>
</dbReference>
<dbReference type="SMART" id="SM00612">
    <property type="entry name" value="Kelch"/>
    <property type="match status" value="9"/>
</dbReference>
<dbReference type="CDD" id="cd14014">
    <property type="entry name" value="STKc_PknB_like"/>
    <property type="match status" value="1"/>
</dbReference>
<dbReference type="InterPro" id="IPR015915">
    <property type="entry name" value="Kelch-typ_b-propeller"/>
</dbReference>
<keyword evidence="7" id="KW-0723">Serine/threonine-protein kinase</keyword>
<accession>A0A839RLM5</accession>
<protein>
    <submittedName>
        <fullName evidence="7">Non-specific serine/threonine protein kinase</fullName>
        <ecNumber evidence="7">2.7.11.1</ecNumber>
    </submittedName>
</protein>
<organism evidence="7 8">
    <name type="scientific">Hoyosella altamirensis</name>
    <dbReference type="NCBI Taxonomy" id="616997"/>
    <lineage>
        <taxon>Bacteria</taxon>
        <taxon>Bacillati</taxon>
        <taxon>Actinomycetota</taxon>
        <taxon>Actinomycetes</taxon>
        <taxon>Mycobacteriales</taxon>
        <taxon>Hoyosellaceae</taxon>
        <taxon>Hoyosella</taxon>
    </lineage>
</organism>
<dbReference type="InterPro" id="IPR051746">
    <property type="entry name" value="Kelch_domain_containing_8"/>
</dbReference>
<dbReference type="Gene3D" id="3.30.200.20">
    <property type="entry name" value="Phosphorylase Kinase, domain 1"/>
    <property type="match status" value="1"/>
</dbReference>